<accession>A0A087GFN6</accession>
<keyword evidence="4" id="KW-1185">Reference proteome</keyword>
<dbReference type="InterPro" id="IPR040870">
    <property type="entry name" value="HEN1_dsRBD2"/>
</dbReference>
<proteinExistence type="predicted"/>
<evidence type="ECO:0000259" key="1">
    <source>
        <dbReference type="Pfam" id="PF17842"/>
    </source>
</evidence>
<feature type="domain" description="Small RNA 2'-O-methyltransferase Hen1 La-motif C-terminal" evidence="2">
    <location>
        <begin position="57"/>
        <end position="95"/>
    </location>
</feature>
<dbReference type="OrthoDB" id="2154311at2759"/>
<evidence type="ECO:0000313" key="3">
    <source>
        <dbReference type="EMBL" id="KFK28688.1"/>
    </source>
</evidence>
<dbReference type="eggNOG" id="KOG1045">
    <property type="taxonomic scope" value="Eukaryota"/>
</dbReference>
<dbReference type="Proteomes" id="UP000029120">
    <property type="component" value="Chromosome 7"/>
</dbReference>
<dbReference type="InterPro" id="IPR040813">
    <property type="entry name" value="Hen1_Lam_C"/>
</dbReference>
<dbReference type="Pfam" id="PF18441">
    <property type="entry name" value="Hen1_Lam_C"/>
    <property type="match status" value="1"/>
</dbReference>
<dbReference type="Pfam" id="PF17842">
    <property type="entry name" value="dsRBD2"/>
    <property type="match status" value="1"/>
</dbReference>
<evidence type="ECO:0000313" key="4">
    <source>
        <dbReference type="Proteomes" id="UP000029120"/>
    </source>
</evidence>
<dbReference type="EMBL" id="CM002875">
    <property type="protein sequence ID" value="KFK28688.1"/>
    <property type="molecule type" value="Genomic_DNA"/>
</dbReference>
<dbReference type="Gramene" id="KFK28688">
    <property type="protein sequence ID" value="KFK28688"/>
    <property type="gene ID" value="AALP_AA7G033500"/>
</dbReference>
<gene>
    <name evidence="3" type="ordered locus">AALP_Aa7g033500</name>
</gene>
<feature type="domain" description="HEN1 double-stranded RNA binding" evidence="1">
    <location>
        <begin position="97"/>
        <end position="207"/>
    </location>
</feature>
<sequence>MRTGPGNRAGPCRYYLDVIAEKLGLKNGSQVMISRTFGKTSSGYEYRLYYAIPKLKSADIHGDAILASLGYSWKSHDLEHHDVTLKSFYRICVSMSPNGIYKIFRKALIAAQLPLLFTTKSNWKGSFPKEILLMFCGQQHLAEPFFTTSTVPVESMSVILRSHKKLTVSEHDDTDHRYFIKAKEEIPGSGKRYRCEVKIISKAQELIESNEEIEFEVGHGSINQHLESVVTQMSVGQYACFSTELPAEGLVLAVATDTRMNKKQAYMHE</sequence>
<name>A0A087GFN6_ARAAL</name>
<dbReference type="AlphaFoldDB" id="A0A087GFN6"/>
<evidence type="ECO:0000259" key="2">
    <source>
        <dbReference type="Pfam" id="PF18441"/>
    </source>
</evidence>
<reference evidence="4" key="1">
    <citation type="journal article" date="2015" name="Nat. Plants">
        <title>Genome expansion of Arabis alpina linked with retrotransposition and reduced symmetric DNA methylation.</title>
        <authorList>
            <person name="Willing E.M."/>
            <person name="Rawat V."/>
            <person name="Mandakova T."/>
            <person name="Maumus F."/>
            <person name="James G.V."/>
            <person name="Nordstroem K.J."/>
            <person name="Becker C."/>
            <person name="Warthmann N."/>
            <person name="Chica C."/>
            <person name="Szarzynska B."/>
            <person name="Zytnicki M."/>
            <person name="Albani M.C."/>
            <person name="Kiefer C."/>
            <person name="Bergonzi S."/>
            <person name="Castaings L."/>
            <person name="Mateos J.L."/>
            <person name="Berns M.C."/>
            <person name="Bujdoso N."/>
            <person name="Piofczyk T."/>
            <person name="de Lorenzo L."/>
            <person name="Barrero-Sicilia C."/>
            <person name="Mateos I."/>
            <person name="Piednoel M."/>
            <person name="Hagmann J."/>
            <person name="Chen-Min-Tao R."/>
            <person name="Iglesias-Fernandez R."/>
            <person name="Schuster S.C."/>
            <person name="Alonso-Blanco C."/>
            <person name="Roudier F."/>
            <person name="Carbonero P."/>
            <person name="Paz-Ares J."/>
            <person name="Davis S.J."/>
            <person name="Pecinka A."/>
            <person name="Quesneville H."/>
            <person name="Colot V."/>
            <person name="Lysak M.A."/>
            <person name="Weigel D."/>
            <person name="Coupland G."/>
            <person name="Schneeberger K."/>
        </authorList>
    </citation>
    <scope>NUCLEOTIDE SEQUENCE [LARGE SCALE GENOMIC DNA]</scope>
    <source>
        <strain evidence="4">cv. Pajares</strain>
    </source>
</reference>
<protein>
    <submittedName>
        <fullName evidence="3">Uncharacterized protein</fullName>
    </submittedName>
</protein>
<organism evidence="3 4">
    <name type="scientific">Arabis alpina</name>
    <name type="common">Alpine rock-cress</name>
    <dbReference type="NCBI Taxonomy" id="50452"/>
    <lineage>
        <taxon>Eukaryota</taxon>
        <taxon>Viridiplantae</taxon>
        <taxon>Streptophyta</taxon>
        <taxon>Embryophyta</taxon>
        <taxon>Tracheophyta</taxon>
        <taxon>Spermatophyta</taxon>
        <taxon>Magnoliopsida</taxon>
        <taxon>eudicotyledons</taxon>
        <taxon>Gunneridae</taxon>
        <taxon>Pentapetalae</taxon>
        <taxon>rosids</taxon>
        <taxon>malvids</taxon>
        <taxon>Brassicales</taxon>
        <taxon>Brassicaceae</taxon>
        <taxon>Arabideae</taxon>
        <taxon>Arabis</taxon>
    </lineage>
</organism>